<dbReference type="Proteomes" id="UP000291591">
    <property type="component" value="Unassembled WGS sequence"/>
</dbReference>
<evidence type="ECO:0000313" key="1">
    <source>
        <dbReference type="EMBL" id="RZT88215.1"/>
    </source>
</evidence>
<organism evidence="1 2">
    <name type="scientific">Pseudonocardia sediminis</name>
    <dbReference type="NCBI Taxonomy" id="1397368"/>
    <lineage>
        <taxon>Bacteria</taxon>
        <taxon>Bacillati</taxon>
        <taxon>Actinomycetota</taxon>
        <taxon>Actinomycetes</taxon>
        <taxon>Pseudonocardiales</taxon>
        <taxon>Pseudonocardiaceae</taxon>
        <taxon>Pseudonocardia</taxon>
    </lineage>
</organism>
<dbReference type="EMBL" id="SHKL01000001">
    <property type="protein sequence ID" value="RZT88215.1"/>
    <property type="molecule type" value="Genomic_DNA"/>
</dbReference>
<evidence type="ECO:0000313" key="2">
    <source>
        <dbReference type="Proteomes" id="UP000291591"/>
    </source>
</evidence>
<gene>
    <name evidence="1" type="ORF">EV383_5153</name>
</gene>
<reference evidence="1 2" key="1">
    <citation type="submission" date="2019-02" db="EMBL/GenBank/DDBJ databases">
        <title>Sequencing the genomes of 1000 actinobacteria strains.</title>
        <authorList>
            <person name="Klenk H.-P."/>
        </authorList>
    </citation>
    <scope>NUCLEOTIDE SEQUENCE [LARGE SCALE GENOMIC DNA]</scope>
    <source>
        <strain evidence="1 2">DSM 45779</strain>
    </source>
</reference>
<accession>A0A4Q7V274</accession>
<name>A0A4Q7V274_PSEST</name>
<protein>
    <submittedName>
        <fullName evidence="1">Uncharacterized protein</fullName>
    </submittedName>
</protein>
<comment type="caution">
    <text evidence="1">The sequence shown here is derived from an EMBL/GenBank/DDBJ whole genome shotgun (WGS) entry which is preliminary data.</text>
</comment>
<dbReference type="RefSeq" id="WP_130292251.1">
    <property type="nucleotide sequence ID" value="NZ_SHKL01000001.1"/>
</dbReference>
<dbReference type="AlphaFoldDB" id="A0A4Q7V274"/>
<keyword evidence="2" id="KW-1185">Reference proteome</keyword>
<proteinExistence type="predicted"/>
<sequence length="187" mass="19705">MDEVVHECADLLFGTVVVAVDVGRGIVRVEGEALPSAVIERTAEVRHQPYVPLGTRDPGAVRLTVGGAREWVRPSRGRLSRRSYRVRARLGTADLLFTPSSPTSSRLVRGTSYRGDNELGVAERITGGLVTVDWSPEVRVLGATVPAASPSPAEAAVLYALAAAFGTGARFLLGAMLEGAGDAATPW</sequence>